<comment type="caution">
    <text evidence="2">The sequence shown here is derived from an EMBL/GenBank/DDBJ whole genome shotgun (WGS) entry which is preliminary data.</text>
</comment>
<evidence type="ECO:0000313" key="2">
    <source>
        <dbReference type="EMBL" id="GJN25054.1"/>
    </source>
</evidence>
<dbReference type="EMBL" id="BQKI01000077">
    <property type="protein sequence ID" value="GJN25054.1"/>
    <property type="molecule type" value="Genomic_DNA"/>
</dbReference>
<name>A0AAV5ERB1_ELECO</name>
<protein>
    <submittedName>
        <fullName evidence="2">Uncharacterized protein</fullName>
    </submittedName>
</protein>
<feature type="region of interest" description="Disordered" evidence="1">
    <location>
        <begin position="1"/>
        <end position="69"/>
    </location>
</feature>
<accession>A0AAV5ERB1</accession>
<evidence type="ECO:0000256" key="1">
    <source>
        <dbReference type="SAM" id="MobiDB-lite"/>
    </source>
</evidence>
<organism evidence="2 3">
    <name type="scientific">Eleusine coracana subsp. coracana</name>
    <dbReference type="NCBI Taxonomy" id="191504"/>
    <lineage>
        <taxon>Eukaryota</taxon>
        <taxon>Viridiplantae</taxon>
        <taxon>Streptophyta</taxon>
        <taxon>Embryophyta</taxon>
        <taxon>Tracheophyta</taxon>
        <taxon>Spermatophyta</taxon>
        <taxon>Magnoliopsida</taxon>
        <taxon>Liliopsida</taxon>
        <taxon>Poales</taxon>
        <taxon>Poaceae</taxon>
        <taxon>PACMAD clade</taxon>
        <taxon>Chloridoideae</taxon>
        <taxon>Cynodonteae</taxon>
        <taxon>Eleusininae</taxon>
        <taxon>Eleusine</taxon>
    </lineage>
</organism>
<evidence type="ECO:0000313" key="3">
    <source>
        <dbReference type="Proteomes" id="UP001054889"/>
    </source>
</evidence>
<dbReference type="AlphaFoldDB" id="A0AAV5ERB1"/>
<sequence length="78" mass="8131">MLRRNRGLVEVESTSPSAPPPAPASAADPEDVLPSAATSDGDHINLFSGGGRAGRSRGRTSRRTSSADRSWARIVCAL</sequence>
<reference evidence="2" key="1">
    <citation type="journal article" date="2018" name="DNA Res.">
        <title>Multiple hybrid de novo genome assembly of finger millet, an orphan allotetraploid crop.</title>
        <authorList>
            <person name="Hatakeyama M."/>
            <person name="Aluri S."/>
            <person name="Balachadran M.T."/>
            <person name="Sivarajan S.R."/>
            <person name="Patrignani A."/>
            <person name="Gruter S."/>
            <person name="Poveda L."/>
            <person name="Shimizu-Inatsugi R."/>
            <person name="Baeten J."/>
            <person name="Francoijs K.J."/>
            <person name="Nataraja K.N."/>
            <person name="Reddy Y.A.N."/>
            <person name="Phadnis S."/>
            <person name="Ravikumar R.L."/>
            <person name="Schlapbach R."/>
            <person name="Sreeman S.M."/>
            <person name="Shimizu K.K."/>
        </authorList>
    </citation>
    <scope>NUCLEOTIDE SEQUENCE</scope>
</reference>
<dbReference type="Proteomes" id="UP001054889">
    <property type="component" value="Unassembled WGS sequence"/>
</dbReference>
<reference evidence="2" key="2">
    <citation type="submission" date="2021-12" db="EMBL/GenBank/DDBJ databases">
        <title>Resequencing data analysis of finger millet.</title>
        <authorList>
            <person name="Hatakeyama M."/>
            <person name="Aluri S."/>
            <person name="Balachadran M.T."/>
            <person name="Sivarajan S.R."/>
            <person name="Poveda L."/>
            <person name="Shimizu-Inatsugi R."/>
            <person name="Schlapbach R."/>
            <person name="Sreeman S.M."/>
            <person name="Shimizu K.K."/>
        </authorList>
    </citation>
    <scope>NUCLEOTIDE SEQUENCE</scope>
</reference>
<keyword evidence="3" id="KW-1185">Reference proteome</keyword>
<proteinExistence type="predicted"/>
<gene>
    <name evidence="2" type="primary">gb12838</name>
    <name evidence="2" type="ORF">PR202_gb12838</name>
</gene>